<protein>
    <recommendedName>
        <fullName evidence="5">FecR family protein</fullName>
    </recommendedName>
</protein>
<gene>
    <name evidence="3" type="ORF">ASU31_00775</name>
</gene>
<dbReference type="PANTHER" id="PTHR30273">
    <property type="entry name" value="PERIPLASMIC SIGNAL SENSOR AND SIGMA FACTOR ACTIVATOR FECR-RELATED"/>
    <property type="match status" value="1"/>
</dbReference>
<organism evidence="3 4">
    <name type="scientific">Pedobacter ginsenosidimutans</name>
    <dbReference type="NCBI Taxonomy" id="687842"/>
    <lineage>
        <taxon>Bacteria</taxon>
        <taxon>Pseudomonadati</taxon>
        <taxon>Bacteroidota</taxon>
        <taxon>Sphingobacteriia</taxon>
        <taxon>Sphingobacteriales</taxon>
        <taxon>Sphingobacteriaceae</taxon>
        <taxon>Pedobacter</taxon>
    </lineage>
</organism>
<evidence type="ECO:0000313" key="3">
    <source>
        <dbReference type="EMBL" id="KRT17859.1"/>
    </source>
</evidence>
<comment type="caution">
    <text evidence="3">The sequence shown here is derived from an EMBL/GenBank/DDBJ whole genome shotgun (WGS) entry which is preliminary data.</text>
</comment>
<feature type="domain" description="Protein FecR C-terminal" evidence="2">
    <location>
        <begin position="272"/>
        <end position="337"/>
    </location>
</feature>
<evidence type="ECO:0000259" key="1">
    <source>
        <dbReference type="Pfam" id="PF04773"/>
    </source>
</evidence>
<evidence type="ECO:0000313" key="4">
    <source>
        <dbReference type="Proteomes" id="UP000051950"/>
    </source>
</evidence>
<dbReference type="AlphaFoldDB" id="A0A0T5VVH7"/>
<name>A0A0T5VVH7_9SPHI</name>
<dbReference type="InterPro" id="IPR032508">
    <property type="entry name" value="FecR_C"/>
</dbReference>
<dbReference type="OrthoDB" id="645173at2"/>
<reference evidence="3 4" key="1">
    <citation type="submission" date="2015-11" db="EMBL/GenBank/DDBJ databases">
        <title>Sequence of Pedobacter ginsenosidimutans.</title>
        <authorList>
            <person name="Carson E."/>
            <person name="Keyser V."/>
            <person name="Newman J."/>
            <person name="Miller J."/>
        </authorList>
    </citation>
    <scope>NUCLEOTIDE SEQUENCE [LARGE SCALE GENOMIC DNA]</scope>
    <source>
        <strain evidence="3 4">KACC 14530</strain>
    </source>
</reference>
<dbReference type="InterPro" id="IPR006860">
    <property type="entry name" value="FecR"/>
</dbReference>
<evidence type="ECO:0008006" key="5">
    <source>
        <dbReference type="Google" id="ProtNLM"/>
    </source>
</evidence>
<dbReference type="Gene3D" id="2.60.120.1440">
    <property type="match status" value="1"/>
</dbReference>
<proteinExistence type="predicted"/>
<sequence>MDNHQLSLLLKRYLLDECSDEEIAIIEHWYEKYESVTPVIDQMSEKEIGLLKSRMLAAISEKVDAFDSIPEETTTSVKIVSIYKKWWFRAISAAVILMILKISVFDGLLEKKKEQPDNRQVFVVNNTRKVLKKILSDGSVVWLKPNSKIGFPIKFAKNIRLISMDGECFFEISKNPERPFIIKSSHLITKVWGTSFKVKDYHSHTDAMVKVLTGKVSVVKNNKVSEPDKFKAVGEIMLTANQKVSYQQKDDRISTIKMADMQDMSEWKHLSLSFENEPLSEVVKKLKQSFNVDIVFENTSLENMHITADLTKLNLAEVLEVLKASMNIDYEISESKVSLIKSNKF</sequence>
<evidence type="ECO:0000259" key="2">
    <source>
        <dbReference type="Pfam" id="PF16344"/>
    </source>
</evidence>
<accession>A0A0T5VVH7</accession>
<dbReference type="PIRSF" id="PIRSF018266">
    <property type="entry name" value="FecR"/>
    <property type="match status" value="1"/>
</dbReference>
<dbReference type="PANTHER" id="PTHR30273:SF2">
    <property type="entry name" value="PROTEIN FECR"/>
    <property type="match status" value="1"/>
</dbReference>
<dbReference type="Gene3D" id="3.55.50.30">
    <property type="match status" value="1"/>
</dbReference>
<dbReference type="Proteomes" id="UP000051950">
    <property type="component" value="Unassembled WGS sequence"/>
</dbReference>
<dbReference type="Pfam" id="PF16344">
    <property type="entry name" value="FecR_C"/>
    <property type="match status" value="1"/>
</dbReference>
<feature type="domain" description="FecR protein" evidence="1">
    <location>
        <begin position="134"/>
        <end position="216"/>
    </location>
</feature>
<dbReference type="STRING" id="687842.ASU31_00775"/>
<dbReference type="Pfam" id="PF04773">
    <property type="entry name" value="FecR"/>
    <property type="match status" value="1"/>
</dbReference>
<dbReference type="GO" id="GO:0016989">
    <property type="term" value="F:sigma factor antagonist activity"/>
    <property type="evidence" value="ECO:0007669"/>
    <property type="project" value="TreeGrafter"/>
</dbReference>
<dbReference type="RefSeq" id="WP_057930489.1">
    <property type="nucleotide sequence ID" value="NZ_LMZQ01000001.1"/>
</dbReference>
<dbReference type="EMBL" id="LMZQ01000001">
    <property type="protein sequence ID" value="KRT17859.1"/>
    <property type="molecule type" value="Genomic_DNA"/>
</dbReference>
<keyword evidence="4" id="KW-1185">Reference proteome</keyword>
<dbReference type="InterPro" id="IPR012373">
    <property type="entry name" value="Ferrdict_sens_TM"/>
</dbReference>